<accession>A0A814ZYF3</accession>
<organism evidence="3 6">
    <name type="scientific">Didymodactylos carnosus</name>
    <dbReference type="NCBI Taxonomy" id="1234261"/>
    <lineage>
        <taxon>Eukaryota</taxon>
        <taxon>Metazoa</taxon>
        <taxon>Spiralia</taxon>
        <taxon>Gnathifera</taxon>
        <taxon>Rotifera</taxon>
        <taxon>Eurotatoria</taxon>
        <taxon>Bdelloidea</taxon>
        <taxon>Philodinida</taxon>
        <taxon>Philodinidae</taxon>
        <taxon>Didymodactylos</taxon>
    </lineage>
</organism>
<dbReference type="Proteomes" id="UP000681722">
    <property type="component" value="Unassembled WGS sequence"/>
</dbReference>
<gene>
    <name evidence="3" type="ORF">GPM918_LOCUS26169</name>
    <name evidence="2" type="ORF">OVA965_LOCUS9578</name>
    <name evidence="5" type="ORF">SRO942_LOCUS26269</name>
    <name evidence="4" type="ORF">TMI583_LOCUS9575</name>
</gene>
<dbReference type="Proteomes" id="UP000677228">
    <property type="component" value="Unassembled WGS sequence"/>
</dbReference>
<evidence type="ECO:0000313" key="4">
    <source>
        <dbReference type="EMBL" id="CAF3681001.1"/>
    </source>
</evidence>
<keyword evidence="1" id="KW-0812">Transmembrane</keyword>
<keyword evidence="1" id="KW-0472">Membrane</keyword>
<keyword evidence="6" id="KW-1185">Reference proteome</keyword>
<evidence type="ECO:0000313" key="5">
    <source>
        <dbReference type="EMBL" id="CAF4021605.1"/>
    </source>
</evidence>
<evidence type="ECO:0000313" key="3">
    <source>
        <dbReference type="EMBL" id="CAF1251789.1"/>
    </source>
</evidence>
<dbReference type="EMBL" id="CAJNOQ010010435">
    <property type="protein sequence ID" value="CAF1251789.1"/>
    <property type="molecule type" value="Genomic_DNA"/>
</dbReference>
<keyword evidence="1" id="KW-1133">Transmembrane helix</keyword>
<dbReference type="OrthoDB" id="10049437at2759"/>
<proteinExistence type="predicted"/>
<evidence type="ECO:0000313" key="2">
    <source>
        <dbReference type="EMBL" id="CAF0900097.1"/>
    </source>
</evidence>
<dbReference type="EMBL" id="CAJOBC010014851">
    <property type="protein sequence ID" value="CAF4021605.1"/>
    <property type="molecule type" value="Genomic_DNA"/>
</dbReference>
<comment type="caution">
    <text evidence="3">The sequence shown here is derived from an EMBL/GenBank/DDBJ whole genome shotgun (WGS) entry which is preliminary data.</text>
</comment>
<dbReference type="EMBL" id="CAJOBA010003412">
    <property type="protein sequence ID" value="CAF3681001.1"/>
    <property type="molecule type" value="Genomic_DNA"/>
</dbReference>
<dbReference type="AlphaFoldDB" id="A0A814ZYF3"/>
<protein>
    <submittedName>
        <fullName evidence="3">Uncharacterized protein</fullName>
    </submittedName>
</protein>
<evidence type="ECO:0000313" key="6">
    <source>
        <dbReference type="Proteomes" id="UP000663829"/>
    </source>
</evidence>
<sequence length="516" mass="59596">MSESIVKELFSSVIGIGILSTIIYFIYDAYCRSIKPSNYMLAAELLGLKGCKRINRHSKNQQEALLKQFQLAGYFKLTNVWHDLNCIGGIDNLEKAFEELSIVIKKSNADGNDPNKFNSKYMRKNLFKSDTLDLQDSMDLILYMAQHAFTRQVGQERYELVSYDWINTYAENYRREARVLRLIDREYPTLDQYDGSWIAGASRIGLAQRIIDFNYYIVSRNIKINGETLVLAGHRELWANIDGISPTVSEKLLEASQKNLDIDTIDFSSSTDDNSVRINEGKIYMKRLAQFYNIKLNSLEPFIEYKTKDECPSGRFPDRVYANYDKNETSKLTETLLSHDLLKTYLNYSDNKICIIDTLSEELVRPNTASTARDAAERLVTRIIAGDYYEKKRFVILLTSNNPYIERQTLVTQQEVNNVLETHGLHEKGYTIQIEGVGSSCKQNLTIVHSELGALMTERWKIATENNEKFHNKKPKRDIKNLLFQTRNNNSTVAPQPSVKTFKRDLLKDWLDLYLM</sequence>
<dbReference type="EMBL" id="CAJNOK010003410">
    <property type="protein sequence ID" value="CAF0900097.1"/>
    <property type="molecule type" value="Genomic_DNA"/>
</dbReference>
<reference evidence="3" key="1">
    <citation type="submission" date="2021-02" db="EMBL/GenBank/DDBJ databases">
        <authorList>
            <person name="Nowell W R."/>
        </authorList>
    </citation>
    <scope>NUCLEOTIDE SEQUENCE</scope>
</reference>
<dbReference type="Proteomes" id="UP000663829">
    <property type="component" value="Unassembled WGS sequence"/>
</dbReference>
<name>A0A814ZYF3_9BILA</name>
<feature type="transmembrane region" description="Helical" evidence="1">
    <location>
        <begin position="9"/>
        <end position="27"/>
    </location>
</feature>
<evidence type="ECO:0000256" key="1">
    <source>
        <dbReference type="SAM" id="Phobius"/>
    </source>
</evidence>
<dbReference type="Proteomes" id="UP000682733">
    <property type="component" value="Unassembled WGS sequence"/>
</dbReference>